<sequence length="770" mass="83966">MRLEGITTHNLRIRELELPERALIVVTGPSGSGKSSLAFDTLAREGERRYLLALSRREAVRVPPPASVKGAEGLPPAVALPQRVPPKNPRLTVGTVTGILEILRGLLAEFGERPCPGCGHPVRPLSLAEALSLYDELPEGRRLVVRAPIFGPSPAVLSYLQGEGFSRFIINGTPVDLTEEAPPKEIQSLEAVVDRLIKKGAERLRYLEALRLAQGLSGGPVILEVLEGPLFRFTLGDYCPYCGRGLPPLSPGAFSYNHPAGACPSCQGLGEKEGEICSRCQGLRLRRESLEVRLSGSPLREILSTPLGKLRNFVRDLKLPAPEDLWGPFRRRLLRILEKLVFLELGHLHLFSPFHRLSTGERQRVELATLLSLEISGALFVLDEPGLGLSPLEKEKVLVLVRELILSGNTVVIVEHDPLFIRSAEMVVELGPGAGRKGGKLLFCGPPEELSRRADLPTGAFLSGGRILTRPRRRPRKFLSFSGVRLPQEALTVVCGPSGSGKTLFLRKIQEEAGYQDRDPLLVEGEISAPARALVATYLGIFDELRKLLSATPRARELGLRPAHFSPFSREGRCPTCGGRGERTFEIPGVLSTEVPCEGCQGTGLRPEALRITYRGLSVPEILDLTLTEALSVFSRVARMVEPLSRAEALGLGYLRLGQPLKALSGGEKLRLRLTRELLSGGGKELILLDLPTMGLHLGDLEGLLKVFEAMLSAGKTLVVADNHPLLVLLADHLLVLEKGRAVFEGPPQDYLESGHPLAERLLPYRALVK</sequence>
<evidence type="ECO:0000256" key="10">
    <source>
        <dbReference type="ARBA" id="ARBA00023204"/>
    </source>
</evidence>
<accession>A0A6H1WS12</accession>
<dbReference type="SUPFAM" id="SSF52540">
    <property type="entry name" value="P-loop containing nucleoside triphosphate hydrolases"/>
    <property type="match status" value="2"/>
</dbReference>
<evidence type="ECO:0000256" key="8">
    <source>
        <dbReference type="ARBA" id="ARBA00022881"/>
    </source>
</evidence>
<dbReference type="GO" id="GO:0004518">
    <property type="term" value="F:nuclease activity"/>
    <property type="evidence" value="ECO:0007669"/>
    <property type="project" value="UniProtKB-KW"/>
</dbReference>
<keyword evidence="5" id="KW-0227">DNA damage</keyword>
<dbReference type="SMART" id="SM00382">
    <property type="entry name" value="AAA"/>
    <property type="match status" value="2"/>
</dbReference>
<evidence type="ECO:0000313" key="16">
    <source>
        <dbReference type="EMBL" id="QJA05972.1"/>
    </source>
</evidence>
<reference evidence="16 17" key="1">
    <citation type="submission" date="2019-08" db="EMBL/GenBank/DDBJ databases">
        <title>Complete genome sequence of Thermosulfurimonas marina SU872T, an anaerobic thermophilic chemolithoautotrophic bacterium isolated from a shallow marine hydrothermal vent.</title>
        <authorList>
            <person name="Allioux M."/>
            <person name="Jebbar M."/>
            <person name="Slobodkina G."/>
            <person name="Slobodkin A."/>
            <person name="Moalic Y."/>
            <person name="Frolova A."/>
            <person name="Shao Z."/>
            <person name="Alain K."/>
        </authorList>
    </citation>
    <scope>NUCLEOTIDE SEQUENCE [LARGE SCALE GENOMIC DNA]</scope>
    <source>
        <strain evidence="16 17">SU872</strain>
    </source>
</reference>
<keyword evidence="17" id="KW-1185">Reference proteome</keyword>
<evidence type="ECO:0000256" key="2">
    <source>
        <dbReference type="ARBA" id="ARBA00022490"/>
    </source>
</evidence>
<dbReference type="EMBL" id="CP042909">
    <property type="protein sequence ID" value="QJA05972.1"/>
    <property type="molecule type" value="Genomic_DNA"/>
</dbReference>
<dbReference type="GO" id="GO:0003677">
    <property type="term" value="F:DNA binding"/>
    <property type="evidence" value="ECO:0007669"/>
    <property type="project" value="UniProtKB-KW"/>
</dbReference>
<dbReference type="PANTHER" id="PTHR43152">
    <property type="entry name" value="UVRABC SYSTEM PROTEIN A"/>
    <property type="match status" value="1"/>
</dbReference>
<dbReference type="RefSeq" id="WP_168719326.1">
    <property type="nucleotide sequence ID" value="NZ_CP042909.1"/>
</dbReference>
<comment type="subcellular location">
    <subcellularLocation>
        <location evidence="1">Cytoplasm</location>
    </subcellularLocation>
</comment>
<protein>
    <recommendedName>
        <fullName evidence="12">UvrABC system protein A</fullName>
    </recommendedName>
    <alternativeName>
        <fullName evidence="13">Excinuclease ABC subunit A</fullName>
    </alternativeName>
</protein>
<keyword evidence="10" id="KW-0234">DNA repair</keyword>
<dbReference type="Proteomes" id="UP000501253">
    <property type="component" value="Chromosome"/>
</dbReference>
<evidence type="ECO:0000256" key="4">
    <source>
        <dbReference type="ARBA" id="ARBA00022741"/>
    </source>
</evidence>
<evidence type="ECO:0000256" key="9">
    <source>
        <dbReference type="ARBA" id="ARBA00023125"/>
    </source>
</evidence>
<gene>
    <name evidence="16" type="ORF">FVE67_03800</name>
</gene>
<evidence type="ECO:0000256" key="11">
    <source>
        <dbReference type="ARBA" id="ARBA00038000"/>
    </source>
</evidence>
<keyword evidence="6" id="KW-0228">DNA excision</keyword>
<feature type="domain" description="ABC transporter" evidence="15">
    <location>
        <begin position="462"/>
        <end position="764"/>
    </location>
</feature>
<evidence type="ECO:0000259" key="15">
    <source>
        <dbReference type="PROSITE" id="PS50893"/>
    </source>
</evidence>
<dbReference type="AlphaFoldDB" id="A0A6H1WS12"/>
<dbReference type="InterPro" id="IPR041102">
    <property type="entry name" value="UvrA_inter"/>
</dbReference>
<evidence type="ECO:0000256" key="7">
    <source>
        <dbReference type="ARBA" id="ARBA00022840"/>
    </source>
</evidence>
<dbReference type="PROSITE" id="PS50893">
    <property type="entry name" value="ABC_TRANSPORTER_2"/>
    <property type="match status" value="1"/>
</dbReference>
<dbReference type="GO" id="GO:0016887">
    <property type="term" value="F:ATP hydrolysis activity"/>
    <property type="evidence" value="ECO:0007669"/>
    <property type="project" value="InterPro"/>
</dbReference>
<evidence type="ECO:0000256" key="6">
    <source>
        <dbReference type="ARBA" id="ARBA00022769"/>
    </source>
</evidence>
<dbReference type="Gene3D" id="3.30.190.20">
    <property type="match status" value="1"/>
</dbReference>
<evidence type="ECO:0000256" key="3">
    <source>
        <dbReference type="ARBA" id="ARBA00022737"/>
    </source>
</evidence>
<evidence type="ECO:0000256" key="14">
    <source>
        <dbReference type="SAM" id="MobiDB-lite"/>
    </source>
</evidence>
<dbReference type="PANTHER" id="PTHR43152:SF3">
    <property type="entry name" value="UVRABC SYSTEM PROTEIN A"/>
    <property type="match status" value="1"/>
</dbReference>
<dbReference type="GO" id="GO:0005737">
    <property type="term" value="C:cytoplasm"/>
    <property type="evidence" value="ECO:0007669"/>
    <property type="project" value="UniProtKB-SubCell"/>
</dbReference>
<dbReference type="GO" id="GO:0005524">
    <property type="term" value="F:ATP binding"/>
    <property type="evidence" value="ECO:0007669"/>
    <property type="project" value="UniProtKB-KW"/>
</dbReference>
<feature type="region of interest" description="Disordered" evidence="14">
    <location>
        <begin position="65"/>
        <end position="87"/>
    </location>
</feature>
<keyword evidence="9" id="KW-0238">DNA-binding</keyword>
<dbReference type="Gene3D" id="1.20.1580.10">
    <property type="entry name" value="ABC transporter ATPase like domain"/>
    <property type="match status" value="3"/>
</dbReference>
<comment type="similarity">
    <text evidence="11">Belongs to the ABC transporter superfamily. UvrA family.</text>
</comment>
<evidence type="ECO:0000256" key="12">
    <source>
        <dbReference type="ARBA" id="ARBA00039316"/>
    </source>
</evidence>
<evidence type="ECO:0000313" key="17">
    <source>
        <dbReference type="Proteomes" id="UP000501253"/>
    </source>
</evidence>
<keyword evidence="8" id="KW-0267">Excision nuclease</keyword>
<keyword evidence="4" id="KW-0547">Nucleotide-binding</keyword>
<keyword evidence="3" id="KW-0677">Repeat</keyword>
<keyword evidence="2" id="KW-0963">Cytoplasm</keyword>
<dbReference type="InterPro" id="IPR003593">
    <property type="entry name" value="AAA+_ATPase"/>
</dbReference>
<dbReference type="KEGG" id="tmai:FVE67_03800"/>
<evidence type="ECO:0000256" key="1">
    <source>
        <dbReference type="ARBA" id="ARBA00004496"/>
    </source>
</evidence>
<dbReference type="Gene3D" id="3.40.50.300">
    <property type="entry name" value="P-loop containing nucleotide triphosphate hydrolases"/>
    <property type="match status" value="3"/>
</dbReference>
<dbReference type="Pfam" id="PF17760">
    <property type="entry name" value="UvrA_inter"/>
    <property type="match status" value="1"/>
</dbReference>
<proteinExistence type="inferred from homology"/>
<dbReference type="GO" id="GO:0006281">
    <property type="term" value="P:DNA repair"/>
    <property type="evidence" value="ECO:0007669"/>
    <property type="project" value="UniProtKB-KW"/>
</dbReference>
<organism evidence="16 17">
    <name type="scientific">Thermosulfurimonas marina</name>
    <dbReference type="NCBI Taxonomy" id="2047767"/>
    <lineage>
        <taxon>Bacteria</taxon>
        <taxon>Pseudomonadati</taxon>
        <taxon>Thermodesulfobacteriota</taxon>
        <taxon>Thermodesulfobacteria</taxon>
        <taxon>Thermodesulfobacteriales</taxon>
        <taxon>Thermodesulfobacteriaceae</taxon>
        <taxon>Thermosulfurimonas</taxon>
    </lineage>
</organism>
<dbReference type="InterPro" id="IPR003439">
    <property type="entry name" value="ABC_transporter-like_ATP-bd"/>
</dbReference>
<name>A0A6H1WS12_9BACT</name>
<evidence type="ECO:0000256" key="13">
    <source>
        <dbReference type="ARBA" id="ARBA00042156"/>
    </source>
</evidence>
<keyword evidence="7" id="KW-0067">ATP-binding</keyword>
<dbReference type="InterPro" id="IPR027417">
    <property type="entry name" value="P-loop_NTPase"/>
</dbReference>
<evidence type="ECO:0000256" key="5">
    <source>
        <dbReference type="ARBA" id="ARBA00022763"/>
    </source>
</evidence>